<reference evidence="1 2" key="1">
    <citation type="submission" date="2024-07" db="EMBL/GenBank/DDBJ databases">
        <authorList>
            <person name="Ren Q."/>
        </authorList>
    </citation>
    <scope>NUCLEOTIDE SEQUENCE [LARGE SCALE GENOMIC DNA]</scope>
    <source>
        <strain evidence="1 2">REN37</strain>
    </source>
</reference>
<protein>
    <submittedName>
        <fullName evidence="1">DUF924 family protein</fullName>
    </submittedName>
</protein>
<keyword evidence="2" id="KW-1185">Reference proteome</keyword>
<dbReference type="RefSeq" id="WP_369455446.1">
    <property type="nucleotide sequence ID" value="NZ_JBGCUO010000001.1"/>
</dbReference>
<dbReference type="EMBL" id="JBGCUO010000001">
    <property type="protein sequence ID" value="MEY1662207.1"/>
    <property type="molecule type" value="Genomic_DNA"/>
</dbReference>
<accession>A0ABV4AHB1</accession>
<proteinExistence type="predicted"/>
<comment type="caution">
    <text evidence="1">The sequence shown here is derived from an EMBL/GenBank/DDBJ whole genome shotgun (WGS) entry which is preliminary data.</text>
</comment>
<dbReference type="InterPro" id="IPR010323">
    <property type="entry name" value="DUF924"/>
</dbReference>
<dbReference type="Pfam" id="PF06041">
    <property type="entry name" value="DUF924"/>
    <property type="match status" value="1"/>
</dbReference>
<gene>
    <name evidence="1" type="ORF">AB5I84_08610</name>
</gene>
<dbReference type="Gene3D" id="1.25.40.10">
    <property type="entry name" value="Tetratricopeptide repeat domain"/>
    <property type="match status" value="1"/>
</dbReference>
<evidence type="ECO:0000313" key="1">
    <source>
        <dbReference type="EMBL" id="MEY1662207.1"/>
    </source>
</evidence>
<sequence>MQGYGTPPWQVVLDFWFADGLAHHWPADAVAQRWFNGGAAFDDDIEREFGALVDAALMQELVEWEERPEGRLALVLVLDQFTRNIHRGSAQAFAGDHRALTLVMEGLARGMDLQLPPLGRAFFYMPLMHAEDADIQAISVARFAALEPEVPAAVAEHYAVFSHFARDHAEVIAKFGRFPHRNEVFGRETSAAEQAYLETANRYGQ</sequence>
<name>A0ABV4AHB1_9GAMM</name>
<dbReference type="InterPro" id="IPR011990">
    <property type="entry name" value="TPR-like_helical_dom_sf"/>
</dbReference>
<dbReference type="SUPFAM" id="SSF48452">
    <property type="entry name" value="TPR-like"/>
    <property type="match status" value="1"/>
</dbReference>
<organism evidence="1 2">
    <name type="scientific">Isoalcanivorax beigongshangi</name>
    <dbReference type="NCBI Taxonomy" id="3238810"/>
    <lineage>
        <taxon>Bacteria</taxon>
        <taxon>Pseudomonadati</taxon>
        <taxon>Pseudomonadota</taxon>
        <taxon>Gammaproteobacteria</taxon>
        <taxon>Oceanospirillales</taxon>
        <taxon>Alcanivoracaceae</taxon>
        <taxon>Isoalcanivorax</taxon>
    </lineage>
</organism>
<dbReference type="Proteomes" id="UP001562065">
    <property type="component" value="Unassembled WGS sequence"/>
</dbReference>
<dbReference type="Gene3D" id="1.20.58.320">
    <property type="entry name" value="TPR-like"/>
    <property type="match status" value="1"/>
</dbReference>
<evidence type="ECO:0000313" key="2">
    <source>
        <dbReference type="Proteomes" id="UP001562065"/>
    </source>
</evidence>